<accession>L8FS99</accession>
<sequence>MHQLALLKAENQNLRQANEVLSKRRRAKKTRLQQGGSLSQQVAQELQNERDVVQQVEQEIRASSGRKPRKETHARRCGKCGETGHNARTCQIVIDRSEEEDSE</sequence>
<keyword evidence="5" id="KW-1185">Reference proteome</keyword>
<keyword evidence="1" id="KW-0479">Metal-binding</keyword>
<evidence type="ECO:0000313" key="5">
    <source>
        <dbReference type="Proteomes" id="UP000011064"/>
    </source>
</evidence>
<dbReference type="PROSITE" id="PS50158">
    <property type="entry name" value="ZF_CCHC"/>
    <property type="match status" value="1"/>
</dbReference>
<dbReference type="GO" id="GO:0008270">
    <property type="term" value="F:zinc ion binding"/>
    <property type="evidence" value="ECO:0007669"/>
    <property type="project" value="UniProtKB-KW"/>
</dbReference>
<keyword evidence="1" id="KW-0862">Zinc</keyword>
<keyword evidence="1" id="KW-0863">Zinc-finger</keyword>
<dbReference type="Proteomes" id="UP000011064">
    <property type="component" value="Unassembled WGS sequence"/>
</dbReference>
<dbReference type="GO" id="GO:0003676">
    <property type="term" value="F:nucleic acid binding"/>
    <property type="evidence" value="ECO:0007669"/>
    <property type="project" value="InterPro"/>
</dbReference>
<dbReference type="EMBL" id="GL574598">
    <property type="protein sequence ID" value="ELR03353.1"/>
    <property type="molecule type" value="Genomic_DNA"/>
</dbReference>
<dbReference type="HOGENOM" id="CLU_013929_15_2_1"/>
<evidence type="ECO:0000256" key="1">
    <source>
        <dbReference type="PROSITE-ProRule" id="PRU00047"/>
    </source>
</evidence>
<dbReference type="SUPFAM" id="SSF57756">
    <property type="entry name" value="Retrovirus zinc finger-like domains"/>
    <property type="match status" value="1"/>
</dbReference>
<dbReference type="InParanoid" id="L8FS99"/>
<dbReference type="OrthoDB" id="3439264at2759"/>
<feature type="compositionally biased region" description="Basic residues" evidence="2">
    <location>
        <begin position="64"/>
        <end position="78"/>
    </location>
</feature>
<dbReference type="InterPro" id="IPR001878">
    <property type="entry name" value="Znf_CCHC"/>
</dbReference>
<dbReference type="STRING" id="658429.L8FS99"/>
<evidence type="ECO:0000259" key="3">
    <source>
        <dbReference type="PROSITE" id="PS50158"/>
    </source>
</evidence>
<organism evidence="4 5">
    <name type="scientific">Pseudogymnoascus destructans (strain ATCC MYA-4855 / 20631-21)</name>
    <name type="common">Bat white-nose syndrome fungus</name>
    <name type="synonym">Geomyces destructans</name>
    <dbReference type="NCBI Taxonomy" id="658429"/>
    <lineage>
        <taxon>Eukaryota</taxon>
        <taxon>Fungi</taxon>
        <taxon>Dikarya</taxon>
        <taxon>Ascomycota</taxon>
        <taxon>Pezizomycotina</taxon>
        <taxon>Leotiomycetes</taxon>
        <taxon>Thelebolales</taxon>
        <taxon>Thelebolaceae</taxon>
        <taxon>Pseudogymnoascus</taxon>
    </lineage>
</organism>
<name>L8FS99_PSED2</name>
<feature type="domain" description="CCHC-type" evidence="3">
    <location>
        <begin position="75"/>
        <end position="90"/>
    </location>
</feature>
<protein>
    <recommendedName>
        <fullName evidence="3">CCHC-type domain-containing protein</fullName>
    </recommendedName>
</protein>
<evidence type="ECO:0000313" key="4">
    <source>
        <dbReference type="EMBL" id="ELR03353.1"/>
    </source>
</evidence>
<feature type="compositionally biased region" description="Polar residues" evidence="2">
    <location>
        <begin position="32"/>
        <end position="46"/>
    </location>
</feature>
<feature type="region of interest" description="Disordered" evidence="2">
    <location>
        <begin position="25"/>
        <end position="82"/>
    </location>
</feature>
<dbReference type="InterPro" id="IPR036875">
    <property type="entry name" value="Znf_CCHC_sf"/>
</dbReference>
<dbReference type="AlphaFoldDB" id="L8FS99"/>
<proteinExistence type="predicted"/>
<dbReference type="VEuPathDB" id="FungiDB:GMDG_08896"/>
<gene>
    <name evidence="4" type="ORF">GMDG_08896</name>
</gene>
<evidence type="ECO:0000256" key="2">
    <source>
        <dbReference type="SAM" id="MobiDB-lite"/>
    </source>
</evidence>
<dbReference type="Gene3D" id="4.10.60.10">
    <property type="entry name" value="Zinc finger, CCHC-type"/>
    <property type="match status" value="1"/>
</dbReference>
<reference evidence="5" key="1">
    <citation type="submission" date="2010-09" db="EMBL/GenBank/DDBJ databases">
        <title>The genome sequence of Geomyces destructans 20631-21.</title>
        <authorList>
            <consortium name="The Broad Institute Genome Sequencing Platform"/>
            <person name="Cuomo C.A."/>
            <person name="Blehert D.S."/>
            <person name="Lorch J.M."/>
            <person name="Young S.K."/>
            <person name="Zeng Q."/>
            <person name="Gargeya S."/>
            <person name="Fitzgerald M."/>
            <person name="Haas B."/>
            <person name="Abouelleil A."/>
            <person name="Alvarado L."/>
            <person name="Arachchi H.M."/>
            <person name="Berlin A."/>
            <person name="Brown A."/>
            <person name="Chapman S.B."/>
            <person name="Chen Z."/>
            <person name="Dunbar C."/>
            <person name="Freedman E."/>
            <person name="Gearin G."/>
            <person name="Gellesch M."/>
            <person name="Goldberg J."/>
            <person name="Griggs A."/>
            <person name="Gujja S."/>
            <person name="Heiman D."/>
            <person name="Howarth C."/>
            <person name="Larson L."/>
            <person name="Lui A."/>
            <person name="MacDonald P.J.P."/>
            <person name="Montmayeur A."/>
            <person name="Murphy C."/>
            <person name="Neiman D."/>
            <person name="Pearson M."/>
            <person name="Priest M."/>
            <person name="Roberts A."/>
            <person name="Saif S."/>
            <person name="Shea T."/>
            <person name="Shenoy N."/>
            <person name="Sisk P."/>
            <person name="Stolte C."/>
            <person name="Sykes S."/>
            <person name="Wortman J."/>
            <person name="Nusbaum C."/>
            <person name="Birren B."/>
        </authorList>
    </citation>
    <scope>NUCLEOTIDE SEQUENCE [LARGE SCALE GENOMIC DNA]</scope>
    <source>
        <strain evidence="5">ATCC MYA-4855 / 20631-21</strain>
    </source>
</reference>